<evidence type="ECO:0000256" key="1">
    <source>
        <dbReference type="SAM" id="SignalP"/>
    </source>
</evidence>
<comment type="caution">
    <text evidence="3">The sequence shown here is derived from an EMBL/GenBank/DDBJ whole genome shotgun (WGS) entry which is preliminary data.</text>
</comment>
<sequence>MAKQFIVFAITLALASTTLSKMILLTNDDGWAVTNIRATYYKLKETGHDVYLVAPVSQRTGWGGTYDIPKAPSLETDGDFSYPKAGAPSWGHEVDDDHIWYFDGSPASCFAFAESYLLPTHFNISDKIDLVVSGPNEGQNVSPSLFTLSGTLGAVYNAVYRDIPAIAFSGPSTNNSFYQDDLDLDDPLDASTIYAIKITEMVTQLFETQGVNERALPIGLGLNVNFPAVGYLNETCTNPRWVRTRLTGDPSVMPGLAYNSTSNLFYFAFQPGGDALRTCQIGDCTLPSEYSIVLSGECATSVSVFSIDYDAPIHLGNEAANLIAPLFEN</sequence>
<dbReference type="PANTHER" id="PTHR30457:SF0">
    <property type="entry name" value="PHOSPHATASE, PUTATIVE (AFU_ORTHOLOGUE AFUA_4G01070)-RELATED"/>
    <property type="match status" value="1"/>
</dbReference>
<evidence type="ECO:0000313" key="4">
    <source>
        <dbReference type="Proteomes" id="UP000694255"/>
    </source>
</evidence>
<evidence type="ECO:0000259" key="2">
    <source>
        <dbReference type="Pfam" id="PF01975"/>
    </source>
</evidence>
<protein>
    <recommendedName>
        <fullName evidence="2">Survival protein SurE-like phosphatase/nucleotidase domain-containing protein</fullName>
    </recommendedName>
</protein>
<name>A0A8J5USD5_9ASCO</name>
<feature type="chain" id="PRO_5035299236" description="Survival protein SurE-like phosphatase/nucleotidase domain-containing protein" evidence="1">
    <location>
        <begin position="21"/>
        <end position="329"/>
    </location>
</feature>
<feature type="domain" description="Survival protein SurE-like phosphatase/nucleotidase" evidence="2">
    <location>
        <begin position="23"/>
        <end position="230"/>
    </location>
</feature>
<organism evidence="3 4">
    <name type="scientific">[Candida] subhashii</name>
    <dbReference type="NCBI Taxonomy" id="561895"/>
    <lineage>
        <taxon>Eukaryota</taxon>
        <taxon>Fungi</taxon>
        <taxon>Dikarya</taxon>
        <taxon>Ascomycota</taxon>
        <taxon>Saccharomycotina</taxon>
        <taxon>Pichiomycetes</taxon>
        <taxon>Debaryomycetaceae</taxon>
        <taxon>Spathaspora</taxon>
    </lineage>
</organism>
<dbReference type="InterPro" id="IPR002828">
    <property type="entry name" value="SurE-like_Pase/nucleotidase"/>
</dbReference>
<dbReference type="Proteomes" id="UP000694255">
    <property type="component" value="Unassembled WGS sequence"/>
</dbReference>
<proteinExistence type="predicted"/>
<dbReference type="PANTHER" id="PTHR30457">
    <property type="entry name" value="5'-NUCLEOTIDASE SURE"/>
    <property type="match status" value="1"/>
</dbReference>
<dbReference type="InterPro" id="IPR030048">
    <property type="entry name" value="SurE"/>
</dbReference>
<dbReference type="GeneID" id="73472764"/>
<dbReference type="OrthoDB" id="4018688at2759"/>
<keyword evidence="1" id="KW-0732">Signal</keyword>
<dbReference type="GO" id="GO:0008252">
    <property type="term" value="F:nucleotidase activity"/>
    <property type="evidence" value="ECO:0007669"/>
    <property type="project" value="InterPro"/>
</dbReference>
<accession>A0A8J5USD5</accession>
<dbReference type="AlphaFoldDB" id="A0A8J5USD5"/>
<evidence type="ECO:0000313" key="3">
    <source>
        <dbReference type="EMBL" id="KAG7660545.1"/>
    </source>
</evidence>
<feature type="signal peptide" evidence="1">
    <location>
        <begin position="1"/>
        <end position="20"/>
    </location>
</feature>
<dbReference type="Pfam" id="PF01975">
    <property type="entry name" value="SurE"/>
    <property type="match status" value="1"/>
</dbReference>
<keyword evidence="4" id="KW-1185">Reference proteome</keyword>
<gene>
    <name evidence="3" type="ORF">J8A68_005964</name>
</gene>
<dbReference type="RefSeq" id="XP_049260778.1">
    <property type="nucleotide sequence ID" value="XM_049410087.1"/>
</dbReference>
<reference evidence="3 4" key="1">
    <citation type="journal article" date="2021" name="DNA Res.">
        <title>Genome analysis of Candida subhashii reveals its hybrid nature and dual mitochondrial genome conformations.</title>
        <authorList>
            <person name="Mixao V."/>
            <person name="Hegedusova E."/>
            <person name="Saus E."/>
            <person name="Pryszcz L.P."/>
            <person name="Cillingova A."/>
            <person name="Nosek J."/>
            <person name="Gabaldon T."/>
        </authorList>
    </citation>
    <scope>NUCLEOTIDE SEQUENCE [LARGE SCALE GENOMIC DNA]</scope>
    <source>
        <strain evidence="3 4">CBS 10753</strain>
    </source>
</reference>
<dbReference type="EMBL" id="JAGSYN010000277">
    <property type="protein sequence ID" value="KAG7660545.1"/>
    <property type="molecule type" value="Genomic_DNA"/>
</dbReference>